<feature type="region of interest" description="Disordered" evidence="1">
    <location>
        <begin position="263"/>
        <end position="289"/>
    </location>
</feature>
<feature type="region of interest" description="Disordered" evidence="1">
    <location>
        <begin position="61"/>
        <end position="100"/>
    </location>
</feature>
<feature type="compositionally biased region" description="Basic and acidic residues" evidence="1">
    <location>
        <begin position="267"/>
        <end position="282"/>
    </location>
</feature>
<accession>A0A371D2X6</accession>
<reference evidence="2 3" key="1">
    <citation type="journal article" date="2018" name="Biotechnol. Biofuels">
        <title>Integrative visual omics of the white-rot fungus Polyporus brumalis exposes the biotechnological potential of its oxidative enzymes for delignifying raw plant biomass.</title>
        <authorList>
            <person name="Miyauchi S."/>
            <person name="Rancon A."/>
            <person name="Drula E."/>
            <person name="Hage H."/>
            <person name="Chaduli D."/>
            <person name="Favel A."/>
            <person name="Grisel S."/>
            <person name="Henrissat B."/>
            <person name="Herpoel-Gimbert I."/>
            <person name="Ruiz-Duenas F.J."/>
            <person name="Chevret D."/>
            <person name="Hainaut M."/>
            <person name="Lin J."/>
            <person name="Wang M."/>
            <person name="Pangilinan J."/>
            <person name="Lipzen A."/>
            <person name="Lesage-Meessen L."/>
            <person name="Navarro D."/>
            <person name="Riley R."/>
            <person name="Grigoriev I.V."/>
            <person name="Zhou S."/>
            <person name="Raouche S."/>
            <person name="Rosso M.N."/>
        </authorList>
    </citation>
    <scope>NUCLEOTIDE SEQUENCE [LARGE SCALE GENOMIC DNA]</scope>
    <source>
        <strain evidence="2 3">BRFM 1820</strain>
    </source>
</reference>
<name>A0A371D2X6_9APHY</name>
<dbReference type="OrthoDB" id="2744809at2759"/>
<feature type="compositionally biased region" description="Polar residues" evidence="1">
    <location>
        <begin position="71"/>
        <end position="97"/>
    </location>
</feature>
<feature type="region of interest" description="Disordered" evidence="1">
    <location>
        <begin position="301"/>
        <end position="323"/>
    </location>
</feature>
<keyword evidence="3" id="KW-1185">Reference proteome</keyword>
<dbReference type="AlphaFoldDB" id="A0A371D2X6"/>
<organism evidence="2 3">
    <name type="scientific">Lentinus brumalis</name>
    <dbReference type="NCBI Taxonomy" id="2498619"/>
    <lineage>
        <taxon>Eukaryota</taxon>
        <taxon>Fungi</taxon>
        <taxon>Dikarya</taxon>
        <taxon>Basidiomycota</taxon>
        <taxon>Agaricomycotina</taxon>
        <taxon>Agaricomycetes</taxon>
        <taxon>Polyporales</taxon>
        <taxon>Polyporaceae</taxon>
        <taxon>Lentinus</taxon>
    </lineage>
</organism>
<evidence type="ECO:0000313" key="3">
    <source>
        <dbReference type="Proteomes" id="UP000256964"/>
    </source>
</evidence>
<proteinExistence type="predicted"/>
<dbReference type="EMBL" id="KZ857423">
    <property type="protein sequence ID" value="RDX46873.1"/>
    <property type="molecule type" value="Genomic_DNA"/>
</dbReference>
<dbReference type="Proteomes" id="UP000256964">
    <property type="component" value="Unassembled WGS sequence"/>
</dbReference>
<feature type="region of interest" description="Disordered" evidence="1">
    <location>
        <begin position="355"/>
        <end position="392"/>
    </location>
</feature>
<sequence length="424" mass="46075">MAQRQSKDNRLVKALFTKALLHTFVITFRRQRIKCSFLIPSPSTLLRPYHHLTTLAKMNGSPASYHPLSDTGRSPTLSRSEFMTNHDSSTESSNMPSPTMPGPDMTAEILRIACMRGDLSDLQERILHAVLTTSSKNDSPATTTTTLGGDAVLRLLFACLRTLGVDFRPALSALKSTEIHRCTRCAASFCAADNTPTACAVPHAPPLVSWDIELVADGVEPCETRYYQCCGKCVVVFPEQPEEDTDSSISMCYVGPHAASVPAPIPDAEHEHASEHELEGPRSDYGCVDADAGKTHLQARLPSVQGQAQGHGHGQGYTPGTSVPRPVFGIEEGKPVSPRTATWVNAVKSAAADQHQYHQQQHLGWGRPPVDTNGAPNSAEWTPPDPRDANMTQTIPWRQSSLYHPPGWIAIPPGLRRPGDSPFA</sequence>
<evidence type="ECO:0000313" key="2">
    <source>
        <dbReference type="EMBL" id="RDX46873.1"/>
    </source>
</evidence>
<evidence type="ECO:0000256" key="1">
    <source>
        <dbReference type="SAM" id="MobiDB-lite"/>
    </source>
</evidence>
<gene>
    <name evidence="2" type="ORF">OH76DRAFT_1473208</name>
</gene>
<protein>
    <submittedName>
        <fullName evidence="2">Uncharacterized protein</fullName>
    </submittedName>
</protein>